<dbReference type="Gene3D" id="2.60.40.10">
    <property type="entry name" value="Immunoglobulins"/>
    <property type="match status" value="1"/>
</dbReference>
<comment type="caution">
    <text evidence="2">The sequence shown here is derived from an EMBL/GenBank/DDBJ whole genome shotgun (WGS) entry which is preliminary data.</text>
</comment>
<dbReference type="InterPro" id="IPR036179">
    <property type="entry name" value="Ig-like_dom_sf"/>
</dbReference>
<accession>A0A443SHI8</accession>
<dbReference type="InterPro" id="IPR007110">
    <property type="entry name" value="Ig-like_dom"/>
</dbReference>
<protein>
    <submittedName>
        <fullName evidence="2">CD80-like C2-set immunoglobulin domain containing protein</fullName>
    </submittedName>
</protein>
<dbReference type="Proteomes" id="UP000288716">
    <property type="component" value="Unassembled WGS sequence"/>
</dbReference>
<evidence type="ECO:0000259" key="1">
    <source>
        <dbReference type="PROSITE" id="PS50835"/>
    </source>
</evidence>
<feature type="domain" description="Ig-like" evidence="1">
    <location>
        <begin position="17"/>
        <end position="111"/>
    </location>
</feature>
<evidence type="ECO:0000313" key="3">
    <source>
        <dbReference type="Proteomes" id="UP000288716"/>
    </source>
</evidence>
<dbReference type="InterPro" id="IPR013783">
    <property type="entry name" value="Ig-like_fold"/>
</dbReference>
<dbReference type="SUPFAM" id="SSF48726">
    <property type="entry name" value="Immunoglobulin"/>
    <property type="match status" value="1"/>
</dbReference>
<gene>
    <name evidence="2" type="ORF">B4U80_02670</name>
</gene>
<dbReference type="InterPro" id="IPR003599">
    <property type="entry name" value="Ig_sub"/>
</dbReference>
<reference evidence="2 3" key="1">
    <citation type="journal article" date="2018" name="Gigascience">
        <title>Genomes of trombidid mites reveal novel predicted allergens and laterally-transferred genes associated with secondary metabolism.</title>
        <authorList>
            <person name="Dong X."/>
            <person name="Chaisiri K."/>
            <person name="Xia D."/>
            <person name="Armstrong S.D."/>
            <person name="Fang Y."/>
            <person name="Donnelly M.J."/>
            <person name="Kadowaki T."/>
            <person name="McGarry J.W."/>
            <person name="Darby A.C."/>
            <person name="Makepeace B.L."/>
        </authorList>
    </citation>
    <scope>NUCLEOTIDE SEQUENCE [LARGE SCALE GENOMIC DNA]</scope>
    <source>
        <strain evidence="2">UoL-UT</strain>
    </source>
</reference>
<name>A0A443SHI8_9ACAR</name>
<dbReference type="Pfam" id="PF07686">
    <property type="entry name" value="V-set"/>
    <property type="match status" value="1"/>
</dbReference>
<dbReference type="STRING" id="299467.A0A443SHI8"/>
<dbReference type="SMART" id="SM00409">
    <property type="entry name" value="IG"/>
    <property type="match status" value="1"/>
</dbReference>
<dbReference type="PANTHER" id="PTHR23278:SF19">
    <property type="entry name" value="OBSCURIN"/>
    <property type="match status" value="1"/>
</dbReference>
<keyword evidence="3" id="KW-1185">Reference proteome</keyword>
<dbReference type="VEuPathDB" id="VectorBase:LDEU005043"/>
<sequence length="283" mass="32627">MCRLFTRRLANYIAVVGSKIGLGCNTTIWGEDVGALILWYKGDTGAPLYTVDARNVPLAFSKHTPSSQRYSMDVNVMPPVLYINPVEEGDEGEYKCRVDYNSHRTQSYNVELKWSEHFCASKFINFRLSVRPLMARKYTIILYDFTVPPKNVLVMDAKGQTLEGLVGPYNEGYHFVAICQSEGGFVSLFIQKYIQFNTKHTHTNTECLLFCYSNNEHFFHPLFLFTTSYINIHEIDLLLKITDFRRSSEKATFFVFPVLQHFFAYNKSLRNTNADQDLIDVNP</sequence>
<dbReference type="AlphaFoldDB" id="A0A443SHI8"/>
<proteinExistence type="predicted"/>
<dbReference type="EMBL" id="NCKV01002324">
    <property type="protein sequence ID" value="RWS26997.1"/>
    <property type="molecule type" value="Genomic_DNA"/>
</dbReference>
<dbReference type="PANTHER" id="PTHR23278">
    <property type="entry name" value="SIDESTEP PROTEIN"/>
    <property type="match status" value="1"/>
</dbReference>
<dbReference type="OrthoDB" id="10006996at2759"/>
<evidence type="ECO:0000313" key="2">
    <source>
        <dbReference type="EMBL" id="RWS26997.1"/>
    </source>
</evidence>
<dbReference type="PROSITE" id="PS50835">
    <property type="entry name" value="IG_LIKE"/>
    <property type="match status" value="1"/>
</dbReference>
<dbReference type="InterPro" id="IPR013106">
    <property type="entry name" value="Ig_V-set"/>
</dbReference>
<organism evidence="2 3">
    <name type="scientific">Leptotrombidium deliense</name>
    <dbReference type="NCBI Taxonomy" id="299467"/>
    <lineage>
        <taxon>Eukaryota</taxon>
        <taxon>Metazoa</taxon>
        <taxon>Ecdysozoa</taxon>
        <taxon>Arthropoda</taxon>
        <taxon>Chelicerata</taxon>
        <taxon>Arachnida</taxon>
        <taxon>Acari</taxon>
        <taxon>Acariformes</taxon>
        <taxon>Trombidiformes</taxon>
        <taxon>Prostigmata</taxon>
        <taxon>Anystina</taxon>
        <taxon>Parasitengona</taxon>
        <taxon>Trombiculoidea</taxon>
        <taxon>Trombiculidae</taxon>
        <taxon>Leptotrombidium</taxon>
    </lineage>
</organism>